<evidence type="ECO:0000256" key="6">
    <source>
        <dbReference type="ARBA" id="ARBA00022842"/>
    </source>
</evidence>
<feature type="binding site" evidence="10">
    <location>
        <position position="386"/>
    </location>
    <ligand>
        <name>thiamine diphosphate</name>
        <dbReference type="ChEBI" id="CHEBI:58937"/>
    </ligand>
</feature>
<dbReference type="SUPFAM" id="SSF52922">
    <property type="entry name" value="TK C-terminal domain-like"/>
    <property type="match status" value="1"/>
</dbReference>
<evidence type="ECO:0000313" key="12">
    <source>
        <dbReference type="EMBL" id="ACX96504.1"/>
    </source>
</evidence>
<dbReference type="Proteomes" id="UP000009102">
    <property type="component" value="Chromosome"/>
</dbReference>
<evidence type="ECO:0000256" key="7">
    <source>
        <dbReference type="ARBA" id="ARBA00022977"/>
    </source>
</evidence>
<dbReference type="NCBIfam" id="TIGR00204">
    <property type="entry name" value="dxs"/>
    <property type="match status" value="1"/>
</dbReference>
<accession>D0L1D1</accession>
<dbReference type="GO" id="GO:0016114">
    <property type="term" value="P:terpenoid biosynthetic process"/>
    <property type="evidence" value="ECO:0007669"/>
    <property type="project" value="UniProtKB-UniRule"/>
</dbReference>
<dbReference type="UniPathway" id="UPA00064">
    <property type="reaction ID" value="UER00091"/>
</dbReference>
<feature type="binding site" evidence="10">
    <location>
        <begin position="124"/>
        <end position="126"/>
    </location>
    <ligand>
        <name>thiamine diphosphate</name>
        <dbReference type="ChEBI" id="CHEBI:58937"/>
    </ligand>
</feature>
<dbReference type="InterPro" id="IPR029061">
    <property type="entry name" value="THDP-binding"/>
</dbReference>
<evidence type="ECO:0000313" key="13">
    <source>
        <dbReference type="Proteomes" id="UP000009102"/>
    </source>
</evidence>
<dbReference type="CDD" id="cd07033">
    <property type="entry name" value="TPP_PYR_DXS_TK_like"/>
    <property type="match status" value="1"/>
</dbReference>
<dbReference type="InterPro" id="IPR005475">
    <property type="entry name" value="Transketolase-like_Pyr-bd"/>
</dbReference>
<evidence type="ECO:0000259" key="11">
    <source>
        <dbReference type="SMART" id="SM00861"/>
    </source>
</evidence>
<comment type="subunit">
    <text evidence="3 10">Homodimer.</text>
</comment>
<comment type="cofactor">
    <cofactor evidence="10">
        <name>Mg(2+)</name>
        <dbReference type="ChEBI" id="CHEBI:18420"/>
    </cofactor>
    <text evidence="10">Binds 1 Mg(2+) ion per subunit.</text>
</comment>
<feature type="binding site" evidence="10">
    <location>
        <position position="184"/>
    </location>
    <ligand>
        <name>thiamine diphosphate</name>
        <dbReference type="ChEBI" id="CHEBI:58937"/>
    </ligand>
</feature>
<dbReference type="GO" id="GO:0030976">
    <property type="term" value="F:thiamine pyrophosphate binding"/>
    <property type="evidence" value="ECO:0007669"/>
    <property type="project" value="UniProtKB-UniRule"/>
</dbReference>
<dbReference type="PROSITE" id="PS00802">
    <property type="entry name" value="TRANSKETOLASE_2"/>
    <property type="match status" value="1"/>
</dbReference>
<evidence type="ECO:0000256" key="1">
    <source>
        <dbReference type="ARBA" id="ARBA00004980"/>
    </source>
</evidence>
<dbReference type="RefSeq" id="WP_012824537.1">
    <property type="nucleotide sequence ID" value="NC_013422.1"/>
</dbReference>
<dbReference type="HOGENOM" id="CLU_009227_1_4_6"/>
<dbReference type="SMART" id="SM00861">
    <property type="entry name" value="Transket_pyr"/>
    <property type="match status" value="1"/>
</dbReference>
<dbReference type="STRING" id="555778.Hneap_1679"/>
<dbReference type="KEGG" id="hna:Hneap_1679"/>
<evidence type="ECO:0000256" key="4">
    <source>
        <dbReference type="ARBA" id="ARBA00022679"/>
    </source>
</evidence>
<dbReference type="HAMAP" id="MF_00315">
    <property type="entry name" value="DXP_synth"/>
    <property type="match status" value="1"/>
</dbReference>
<dbReference type="SUPFAM" id="SSF52518">
    <property type="entry name" value="Thiamin diphosphate-binding fold (THDP-binding)"/>
    <property type="match status" value="1"/>
</dbReference>
<name>D0L1D1_HALNC</name>
<dbReference type="PROSITE" id="PS00801">
    <property type="entry name" value="TRANSKETOLASE_1"/>
    <property type="match status" value="1"/>
</dbReference>
<dbReference type="GO" id="GO:0005829">
    <property type="term" value="C:cytosol"/>
    <property type="evidence" value="ECO:0007669"/>
    <property type="project" value="TreeGrafter"/>
</dbReference>
<dbReference type="EMBL" id="CP001801">
    <property type="protein sequence ID" value="ACX96504.1"/>
    <property type="molecule type" value="Genomic_DNA"/>
</dbReference>
<keyword evidence="4 10" id="KW-0808">Transferase</keyword>
<reference evidence="12 13" key="1">
    <citation type="submission" date="2009-10" db="EMBL/GenBank/DDBJ databases">
        <title>Complete sequence of Halothiobacillus neapolitanus c2.</title>
        <authorList>
            <consortium name="US DOE Joint Genome Institute"/>
            <person name="Lucas S."/>
            <person name="Copeland A."/>
            <person name="Lapidus A."/>
            <person name="Glavina del Rio T."/>
            <person name="Tice H."/>
            <person name="Bruce D."/>
            <person name="Goodwin L."/>
            <person name="Pitluck S."/>
            <person name="Davenport K."/>
            <person name="Brettin T."/>
            <person name="Detter J.C."/>
            <person name="Han C."/>
            <person name="Tapia R."/>
            <person name="Larimer F."/>
            <person name="Land M."/>
            <person name="Hauser L."/>
            <person name="Kyrpides N."/>
            <person name="Mikhailova N."/>
            <person name="Kerfeld C."/>
            <person name="Cannon G."/>
            <person name="Heinhort S."/>
        </authorList>
    </citation>
    <scope>NUCLEOTIDE SEQUENCE [LARGE SCALE GENOMIC DNA]</scope>
    <source>
        <strain evidence="13">ATCC 23641 / c2</strain>
    </source>
</reference>
<evidence type="ECO:0000256" key="10">
    <source>
        <dbReference type="HAMAP-Rule" id="MF_00315"/>
    </source>
</evidence>
<keyword evidence="5 10" id="KW-0479">Metal-binding</keyword>
<keyword evidence="7 10" id="KW-0784">Thiamine biosynthesis</keyword>
<comment type="cofactor">
    <cofactor evidence="10">
        <name>thiamine diphosphate</name>
        <dbReference type="ChEBI" id="CHEBI:58937"/>
    </cofactor>
    <text evidence="10">Binds 1 thiamine pyrophosphate per subunit.</text>
</comment>
<dbReference type="PANTHER" id="PTHR43322">
    <property type="entry name" value="1-D-DEOXYXYLULOSE 5-PHOSPHATE SYNTHASE-RELATED"/>
    <property type="match status" value="1"/>
</dbReference>
<keyword evidence="8 10" id="KW-0786">Thiamine pyrophosphate</keyword>
<dbReference type="InterPro" id="IPR049557">
    <property type="entry name" value="Transketolase_CS"/>
</dbReference>
<dbReference type="GO" id="GO:0009228">
    <property type="term" value="P:thiamine biosynthetic process"/>
    <property type="evidence" value="ECO:0007669"/>
    <property type="project" value="UniProtKB-UniRule"/>
</dbReference>
<feature type="binding site" evidence="10">
    <location>
        <position position="295"/>
    </location>
    <ligand>
        <name>thiamine diphosphate</name>
        <dbReference type="ChEBI" id="CHEBI:58937"/>
    </ligand>
</feature>
<dbReference type="InterPro" id="IPR009014">
    <property type="entry name" value="Transketo_C/PFOR_II"/>
</dbReference>
<evidence type="ECO:0000256" key="8">
    <source>
        <dbReference type="ARBA" id="ARBA00023052"/>
    </source>
</evidence>
<dbReference type="OrthoDB" id="9803371at2"/>
<comment type="similarity">
    <text evidence="2 10">Belongs to the transketolase family. DXPS subfamily.</text>
</comment>
<comment type="catalytic activity">
    <reaction evidence="10">
        <text>D-glyceraldehyde 3-phosphate + pyruvate + H(+) = 1-deoxy-D-xylulose 5-phosphate + CO2</text>
        <dbReference type="Rhea" id="RHEA:12605"/>
        <dbReference type="ChEBI" id="CHEBI:15361"/>
        <dbReference type="ChEBI" id="CHEBI:15378"/>
        <dbReference type="ChEBI" id="CHEBI:16526"/>
        <dbReference type="ChEBI" id="CHEBI:57792"/>
        <dbReference type="ChEBI" id="CHEBI:59776"/>
        <dbReference type="EC" id="2.2.1.7"/>
    </reaction>
</comment>
<proteinExistence type="inferred from homology"/>
<dbReference type="eggNOG" id="COG1154">
    <property type="taxonomic scope" value="Bacteria"/>
</dbReference>
<feature type="binding site" evidence="10">
    <location>
        <position position="184"/>
    </location>
    <ligand>
        <name>Mg(2+)</name>
        <dbReference type="ChEBI" id="CHEBI:18420"/>
    </ligand>
</feature>
<evidence type="ECO:0000256" key="3">
    <source>
        <dbReference type="ARBA" id="ARBA00011738"/>
    </source>
</evidence>
<dbReference type="EC" id="2.2.1.7" evidence="10"/>
<gene>
    <name evidence="10" type="primary">dxs</name>
    <name evidence="12" type="ordered locus">Hneap_1679</name>
</gene>
<evidence type="ECO:0000256" key="5">
    <source>
        <dbReference type="ARBA" id="ARBA00022723"/>
    </source>
</evidence>
<organism evidence="12 13">
    <name type="scientific">Halothiobacillus neapolitanus (strain ATCC 23641 / DSM 15147 / CIP 104769 / NCIMB 8539 / c2)</name>
    <name type="common">Thiobacillus neapolitanus</name>
    <dbReference type="NCBI Taxonomy" id="555778"/>
    <lineage>
        <taxon>Bacteria</taxon>
        <taxon>Pseudomonadati</taxon>
        <taxon>Pseudomonadota</taxon>
        <taxon>Gammaproteobacteria</taxon>
        <taxon>Chromatiales</taxon>
        <taxon>Halothiobacillaceae</taxon>
        <taxon>Halothiobacillus</taxon>
    </lineage>
</organism>
<dbReference type="InterPro" id="IPR033248">
    <property type="entry name" value="Transketolase_C"/>
</dbReference>
<feature type="domain" description="Transketolase-like pyrimidine-binding" evidence="11">
    <location>
        <begin position="336"/>
        <end position="498"/>
    </location>
</feature>
<dbReference type="NCBIfam" id="NF003933">
    <property type="entry name" value="PRK05444.2-2"/>
    <property type="match status" value="1"/>
</dbReference>
<protein>
    <recommendedName>
        <fullName evidence="10">1-deoxy-D-xylulose-5-phosphate synthase</fullName>
        <ecNumber evidence="10">2.2.1.7</ecNumber>
    </recommendedName>
    <alternativeName>
        <fullName evidence="10">1-deoxyxylulose-5-phosphate synthase</fullName>
        <shortName evidence="10">DXP synthase</shortName>
        <shortName evidence="10">DXPS</shortName>
    </alternativeName>
</protein>
<dbReference type="Gene3D" id="3.40.50.920">
    <property type="match status" value="1"/>
</dbReference>
<feature type="binding site" evidence="10">
    <location>
        <position position="83"/>
    </location>
    <ligand>
        <name>thiamine diphosphate</name>
        <dbReference type="ChEBI" id="CHEBI:58937"/>
    </ligand>
</feature>
<keyword evidence="13" id="KW-1185">Reference proteome</keyword>
<keyword evidence="6 10" id="KW-0460">Magnesium</keyword>
<comment type="function">
    <text evidence="10">Catalyzes the acyloin condensation reaction between C atoms 2 and 3 of pyruvate and glyceraldehyde 3-phosphate to yield 1-deoxy-D-xylulose-5-phosphate (DXP).</text>
</comment>
<dbReference type="GO" id="GO:0000287">
    <property type="term" value="F:magnesium ion binding"/>
    <property type="evidence" value="ECO:0007669"/>
    <property type="project" value="UniProtKB-UniRule"/>
</dbReference>
<dbReference type="GO" id="GO:0019288">
    <property type="term" value="P:isopentenyl diphosphate biosynthetic process, methylerythritol 4-phosphate pathway"/>
    <property type="evidence" value="ECO:0007669"/>
    <property type="project" value="TreeGrafter"/>
</dbReference>
<dbReference type="CDD" id="cd02007">
    <property type="entry name" value="TPP_DXS"/>
    <property type="match status" value="1"/>
</dbReference>
<sequence length="643" mass="69285">MSPTPNHPTDFNLLDLIDQPADLRRLPKRQLVQLATQLRAELIERVAQTGGHLAANLGVVELTIALHYVFNTPDDRLIWDVGHQSYGHKMLTGRREAMSGLRTRDGISGFTRRVESDFDPFGAGHSSTSISAALGMAVAAKLRGEDHHAVAVIGDGALTAGQAFEALNHAGDMKANLLVVLNDNEMSISRNVGALNQHLTRLRSNPVVNKLRQGGQNLLSQTGPLGEILNTTRVGLRDGMKHLLGVTSLFEELGFAYFGPIDGHDLPLLVDTLENLRRQTGPRLLHVVTQKGRGFNPAELDPVRYHGVGKFDPEKVIKLEPQSVSQSTAQKTPPPKTWTMAFGDWLDTQGGNPSVVVITPAMIEGSGLAGFAARHPQRCFDVGIAEQHAVTFAGGLAAEGLRPVVAIYSTFLQRAWDQMIHDIALQNLPVLFAVDRAGLVGPDGATHAGSFDLAFGQAVPNLKIAVPADAADLHAVLDWGIAADSPVLVRYPRGECPSDLGGEAARTPLGLRVRRRAEDPHQSLLVIALGSKVQAALNASADLAATVVDLRWAKPIDWPALLPLIHEHAAWMIIEEGSKLSSIGASMIAHTSELGLFKPVKHIALPDTFIEHGTRTECLADCGLDERSLNSTMTDFLRQVLPA</sequence>
<evidence type="ECO:0000256" key="2">
    <source>
        <dbReference type="ARBA" id="ARBA00011081"/>
    </source>
</evidence>
<dbReference type="InterPro" id="IPR020826">
    <property type="entry name" value="Transketolase_BS"/>
</dbReference>
<keyword evidence="9 10" id="KW-0414">Isoprene biosynthesis</keyword>
<dbReference type="GO" id="GO:0008661">
    <property type="term" value="F:1-deoxy-D-xylulose-5-phosphate synthase activity"/>
    <property type="evidence" value="ECO:0007669"/>
    <property type="project" value="UniProtKB-UniRule"/>
</dbReference>
<feature type="binding site" evidence="10">
    <location>
        <position position="155"/>
    </location>
    <ligand>
        <name>Mg(2+)</name>
        <dbReference type="ChEBI" id="CHEBI:18420"/>
    </ligand>
</feature>
<dbReference type="Pfam" id="PF13292">
    <property type="entry name" value="DXP_synthase_N"/>
    <property type="match status" value="1"/>
</dbReference>
<evidence type="ECO:0000256" key="9">
    <source>
        <dbReference type="ARBA" id="ARBA00023229"/>
    </source>
</evidence>
<dbReference type="Gene3D" id="3.40.50.970">
    <property type="match status" value="2"/>
</dbReference>
<dbReference type="Pfam" id="PF02780">
    <property type="entry name" value="Transketolase_C"/>
    <property type="match status" value="1"/>
</dbReference>
<dbReference type="PANTHER" id="PTHR43322:SF5">
    <property type="entry name" value="1-DEOXY-D-XYLULOSE-5-PHOSPHATE SYNTHASE, CHLOROPLASTIC"/>
    <property type="match status" value="1"/>
</dbReference>
<feature type="binding site" evidence="10">
    <location>
        <begin position="156"/>
        <end position="157"/>
    </location>
    <ligand>
        <name>thiamine diphosphate</name>
        <dbReference type="ChEBI" id="CHEBI:58937"/>
    </ligand>
</feature>
<comment type="pathway">
    <text evidence="1 10">Metabolic intermediate biosynthesis; 1-deoxy-D-xylulose 5-phosphate biosynthesis; 1-deoxy-D-xylulose 5-phosphate from D-glyceraldehyde 3-phosphate and pyruvate: step 1/1.</text>
</comment>
<dbReference type="Pfam" id="PF02779">
    <property type="entry name" value="Transket_pyr"/>
    <property type="match status" value="1"/>
</dbReference>
<dbReference type="AlphaFoldDB" id="D0L1D1"/>
<dbReference type="InterPro" id="IPR005477">
    <property type="entry name" value="Dxylulose-5-P_synthase"/>
</dbReference>